<dbReference type="InterPro" id="IPR024372">
    <property type="entry name" value="Ecm29_N"/>
</dbReference>
<evidence type="ECO:0000313" key="3">
    <source>
        <dbReference type="EMBL" id="KAJ8977536.1"/>
    </source>
</evidence>
<dbReference type="PANTHER" id="PTHR23346:SF19">
    <property type="entry name" value="PROTEASOME ADAPTER AND SCAFFOLD PROTEIN ECM29"/>
    <property type="match status" value="1"/>
</dbReference>
<dbReference type="Pfam" id="PF13001">
    <property type="entry name" value="ECM29_N"/>
    <property type="match status" value="1"/>
</dbReference>
<evidence type="ECO:0000313" key="4">
    <source>
        <dbReference type="Proteomes" id="UP001162164"/>
    </source>
</evidence>
<dbReference type="InterPro" id="IPR016024">
    <property type="entry name" value="ARM-type_fold"/>
</dbReference>
<dbReference type="PANTHER" id="PTHR23346">
    <property type="entry name" value="TRANSLATIONAL ACTIVATOR GCN1-RELATED"/>
    <property type="match status" value="1"/>
</dbReference>
<dbReference type="SUPFAM" id="SSF48371">
    <property type="entry name" value="ARM repeat"/>
    <property type="match status" value="1"/>
</dbReference>
<sequence>MAGQADELMLLERVFLRLGAAETDEQLQNVLCKFLPPVLLKLSSPQEGVRKKVMELLIHVNRRIKTRSQVQLPVEALLTQYQDPSATSFVTNFTIIYLKSGFPRLPIEKQAELVPTVLNSLENKPVSHQDSLLLLIIPLLGKVKVPTEPEKAANLFGLNEKPHISKHLLELLLDIALSPQTSENDQQAGNVSLPVPPCMSDASYKRIITNNPMKPEELEEIKLGIVKFLSHGVFQAEDILVHLIVAAADTRFGVANLADDELKGSVDWSSLHISLPLFSLFLGSQGKTIKPEHKKSSANTRIRLKLLAHLCKITGSGFAFPHCIQVIFDSLYGSHTNTRLKILALNFTANIIRHASEDSLEKVAPVLLSGLQKLIKESTDEILHAHTYVVISMLAQRFPKIVYHDVGLLEMYFANLESSNPELRLQLRESLLNLIVAFQIRYIS</sequence>
<evidence type="ECO:0000256" key="1">
    <source>
        <dbReference type="ARBA" id="ARBA00022737"/>
    </source>
</evidence>
<accession>A0ABQ9JH53</accession>
<feature type="domain" description="Proteasome component Ecm29 N-terminal" evidence="2">
    <location>
        <begin position="11"/>
        <end position="439"/>
    </location>
</feature>
<organism evidence="3 4">
    <name type="scientific">Molorchus minor</name>
    <dbReference type="NCBI Taxonomy" id="1323400"/>
    <lineage>
        <taxon>Eukaryota</taxon>
        <taxon>Metazoa</taxon>
        <taxon>Ecdysozoa</taxon>
        <taxon>Arthropoda</taxon>
        <taxon>Hexapoda</taxon>
        <taxon>Insecta</taxon>
        <taxon>Pterygota</taxon>
        <taxon>Neoptera</taxon>
        <taxon>Endopterygota</taxon>
        <taxon>Coleoptera</taxon>
        <taxon>Polyphaga</taxon>
        <taxon>Cucujiformia</taxon>
        <taxon>Chrysomeloidea</taxon>
        <taxon>Cerambycidae</taxon>
        <taxon>Lamiinae</taxon>
        <taxon>Monochamini</taxon>
        <taxon>Molorchus</taxon>
    </lineage>
</organism>
<dbReference type="EMBL" id="JAPWTJ010000535">
    <property type="protein sequence ID" value="KAJ8977536.1"/>
    <property type="molecule type" value="Genomic_DNA"/>
</dbReference>
<comment type="caution">
    <text evidence="3">The sequence shown here is derived from an EMBL/GenBank/DDBJ whole genome shotgun (WGS) entry which is preliminary data.</text>
</comment>
<name>A0ABQ9JH53_9CUCU</name>
<keyword evidence="1" id="KW-0677">Repeat</keyword>
<protein>
    <recommendedName>
        <fullName evidence="2">Proteasome component Ecm29 N-terminal domain-containing protein</fullName>
    </recommendedName>
</protein>
<gene>
    <name evidence="3" type="ORF">NQ317_010056</name>
</gene>
<keyword evidence="4" id="KW-1185">Reference proteome</keyword>
<evidence type="ECO:0000259" key="2">
    <source>
        <dbReference type="Pfam" id="PF13001"/>
    </source>
</evidence>
<dbReference type="Proteomes" id="UP001162164">
    <property type="component" value="Unassembled WGS sequence"/>
</dbReference>
<reference evidence="3" key="1">
    <citation type="journal article" date="2023" name="Insect Mol. Biol.">
        <title>Genome sequencing provides insights into the evolution of gene families encoding plant cell wall-degrading enzymes in longhorned beetles.</title>
        <authorList>
            <person name="Shin N.R."/>
            <person name="Okamura Y."/>
            <person name="Kirsch R."/>
            <person name="Pauchet Y."/>
        </authorList>
    </citation>
    <scope>NUCLEOTIDE SEQUENCE</scope>
    <source>
        <strain evidence="3">MMC_N1</strain>
    </source>
</reference>
<proteinExistence type="predicted"/>